<dbReference type="RefSeq" id="WP_084135743.1">
    <property type="nucleotide sequence ID" value="NZ_FQXE01000002.1"/>
</dbReference>
<organism evidence="1 2">
    <name type="scientific">Pollutimonas bauzanensis</name>
    <dbReference type="NCBI Taxonomy" id="658167"/>
    <lineage>
        <taxon>Bacteria</taxon>
        <taxon>Pseudomonadati</taxon>
        <taxon>Pseudomonadota</taxon>
        <taxon>Betaproteobacteria</taxon>
        <taxon>Burkholderiales</taxon>
        <taxon>Alcaligenaceae</taxon>
        <taxon>Pollutimonas</taxon>
    </lineage>
</organism>
<dbReference type="InterPro" id="IPR044855">
    <property type="entry name" value="CoA-Trfase_III_dom3_sf"/>
</dbReference>
<dbReference type="STRING" id="658167.SAMN04488135_102302"/>
<dbReference type="GO" id="GO:0003824">
    <property type="term" value="F:catalytic activity"/>
    <property type="evidence" value="ECO:0007669"/>
    <property type="project" value="InterPro"/>
</dbReference>
<dbReference type="PANTHER" id="PTHR48228:SF5">
    <property type="entry name" value="ALPHA-METHYLACYL-COA RACEMASE"/>
    <property type="match status" value="1"/>
</dbReference>
<name>A0A1M5QJT0_9BURK</name>
<evidence type="ECO:0000313" key="2">
    <source>
        <dbReference type="Proteomes" id="UP000184226"/>
    </source>
</evidence>
<dbReference type="Pfam" id="PF02515">
    <property type="entry name" value="CoA_transf_3"/>
    <property type="match status" value="1"/>
</dbReference>
<dbReference type="PANTHER" id="PTHR48228">
    <property type="entry name" value="SUCCINYL-COA--D-CITRAMALATE COA-TRANSFERASE"/>
    <property type="match status" value="1"/>
</dbReference>
<dbReference type="Gene3D" id="3.30.60.110">
    <property type="match status" value="1"/>
</dbReference>
<sequence length="393" mass="42962">MGTLSGLTVIEMAGLGPAPFCAMMLADLGARVIRIERQEARDSQYNVLLRNRESIVIDAKKPEGRDLVLDLIEKADILIEGFRPGVMERLGLGPDKCLEQNPRLVYGRMTGWGQEGPLARTAGHDINYISLAGVTHSMSRPGERPRHPLNLVGDYGGGGMLLAYGLMAGVWEAQRTGMGQVIDCAMVDGASTLLAECYTFSAQGKFQGDPGTHLLDGGAHFYNCYETLDRKYVSVGPLEAKFYTEFLSRLGIDDPGWLDQYDEDQWPVRREQLAALFKQRTRDEWCALLDSAEVCFAPVLAFAEVADNPHIKARRTLIEIDGVVQPAPSPRFSRTASAVPHPARLPGQDTRAILAGFGYEDDRISGLFDNGVVNGPAMEGQSQSHHSTAGARQ</sequence>
<accession>A0A1M5QJT0</accession>
<dbReference type="InterPro" id="IPR023606">
    <property type="entry name" value="CoA-Trfase_III_dom_1_sf"/>
</dbReference>
<evidence type="ECO:0000313" key="1">
    <source>
        <dbReference type="EMBL" id="SHH14377.1"/>
    </source>
</evidence>
<protein>
    <submittedName>
        <fullName evidence="1">Alpha-methylacyl-CoA racemase</fullName>
    </submittedName>
</protein>
<keyword evidence="2" id="KW-1185">Reference proteome</keyword>
<gene>
    <name evidence="1" type="ORF">SAMN04488135_102302</name>
</gene>
<dbReference type="Proteomes" id="UP000184226">
    <property type="component" value="Unassembled WGS sequence"/>
</dbReference>
<dbReference type="SUPFAM" id="SSF89796">
    <property type="entry name" value="CoA-transferase family III (CaiB/BaiF)"/>
    <property type="match status" value="1"/>
</dbReference>
<dbReference type="InterPro" id="IPR050509">
    <property type="entry name" value="CoA-transferase_III"/>
</dbReference>
<dbReference type="InterPro" id="IPR003673">
    <property type="entry name" value="CoA-Trfase_fam_III"/>
</dbReference>
<dbReference type="OrthoDB" id="5294844at2"/>
<dbReference type="Gene3D" id="3.30.1540.10">
    <property type="entry name" value="formyl-coa transferase, domain 3"/>
    <property type="match status" value="1"/>
</dbReference>
<dbReference type="AlphaFoldDB" id="A0A1M5QJT0"/>
<proteinExistence type="predicted"/>
<dbReference type="EMBL" id="FQXE01000002">
    <property type="protein sequence ID" value="SHH14377.1"/>
    <property type="molecule type" value="Genomic_DNA"/>
</dbReference>
<reference evidence="1 2" key="1">
    <citation type="submission" date="2016-11" db="EMBL/GenBank/DDBJ databases">
        <authorList>
            <person name="Jaros S."/>
            <person name="Januszkiewicz K."/>
            <person name="Wedrychowicz H."/>
        </authorList>
    </citation>
    <scope>NUCLEOTIDE SEQUENCE [LARGE SCALE GENOMIC DNA]</scope>
    <source>
        <strain evidence="1 2">CGMCC 1.10190</strain>
    </source>
</reference>
<dbReference type="Gene3D" id="3.40.50.10540">
    <property type="entry name" value="Crotonobetainyl-coa:carnitine coa-transferase, domain 1"/>
    <property type="match status" value="1"/>
</dbReference>